<dbReference type="Proteomes" id="UP000197290">
    <property type="component" value="Unassembled WGS sequence"/>
</dbReference>
<dbReference type="GO" id="GO:0016788">
    <property type="term" value="F:hydrolase activity, acting on ester bonds"/>
    <property type="evidence" value="ECO:0007669"/>
    <property type="project" value="UniProtKB-ARBA"/>
</dbReference>
<reference evidence="1 2" key="1">
    <citation type="submission" date="2017-03" db="EMBL/GenBank/DDBJ databases">
        <title>Genome sequence of Sphingomonas dokdonensis DSM 21029.</title>
        <authorList>
            <person name="Poehlein A."/>
            <person name="Wuebbeler J.H."/>
            <person name="Steinbuechel A."/>
            <person name="Daniel R."/>
        </authorList>
    </citation>
    <scope>NUCLEOTIDE SEQUENCE [LARGE SCALE GENOMIC DNA]</scope>
    <source>
        <strain evidence="1 2">DSM 21029</strain>
    </source>
</reference>
<sequence>MLSAQEVRAGWQAFLGRLPNDEMLHGHMQCENRAQLVARLSRSDEFQKRVSLGYTSLLDAVVGFDRVTARGEAIHAFTVPTALSRSPDPIRRCLIVGACLLQAWPDEIALDDGLAQVDFVLISHGGEIARQAPLPLDRYDCAILQVPLRMVLHDRELFACSYADLASYDEAFARCVDRMQTALTLQLEQLAGRPVFVLNYMAPMQSTLGRLLPRYDLRNPTFFIEELNRALAGMIAQHDNVHLLDIDHLSATIGRRLIQDDPFAITTHGSLVGDYDFGVDRNRLEPSVPHAGKNSLSARLEETPRNNPCRSVFADAGWQSAGTVWHSRGPMMSPDHVALTLAPSAPARLNA</sequence>
<dbReference type="AlphaFoldDB" id="A0A245ZDW1"/>
<dbReference type="EMBL" id="NBBI01000008">
    <property type="protein sequence ID" value="OWK27941.1"/>
    <property type="molecule type" value="Genomic_DNA"/>
</dbReference>
<dbReference type="RefSeq" id="WP_088368340.1">
    <property type="nucleotide sequence ID" value="NZ_NBBI01000008.1"/>
</dbReference>
<accession>A0A245ZDW1</accession>
<name>A0A245ZDW1_9SPHN</name>
<protein>
    <submittedName>
        <fullName evidence="1">Uncharacterized protein</fullName>
    </submittedName>
</protein>
<comment type="caution">
    <text evidence="1">The sequence shown here is derived from an EMBL/GenBank/DDBJ whole genome shotgun (WGS) entry which is preliminary data.</text>
</comment>
<gene>
    <name evidence="1" type="ORF">SPDO_30240</name>
</gene>
<keyword evidence="2" id="KW-1185">Reference proteome</keyword>
<proteinExistence type="predicted"/>
<organism evidence="1 2">
    <name type="scientific">Sphingomonas dokdonensis</name>
    <dbReference type="NCBI Taxonomy" id="344880"/>
    <lineage>
        <taxon>Bacteria</taxon>
        <taxon>Pseudomonadati</taxon>
        <taxon>Pseudomonadota</taxon>
        <taxon>Alphaproteobacteria</taxon>
        <taxon>Sphingomonadales</taxon>
        <taxon>Sphingomonadaceae</taxon>
        <taxon>Sphingomonas</taxon>
    </lineage>
</organism>
<evidence type="ECO:0000313" key="1">
    <source>
        <dbReference type="EMBL" id="OWK27941.1"/>
    </source>
</evidence>
<evidence type="ECO:0000313" key="2">
    <source>
        <dbReference type="Proteomes" id="UP000197290"/>
    </source>
</evidence>
<dbReference type="Gene3D" id="3.40.50.1110">
    <property type="entry name" value="SGNH hydrolase"/>
    <property type="match status" value="1"/>
</dbReference>
<dbReference type="InterPro" id="IPR036514">
    <property type="entry name" value="SGNH_hydro_sf"/>
</dbReference>
<dbReference type="OrthoDB" id="323926at2"/>